<feature type="region of interest" description="Disordered" evidence="1">
    <location>
        <begin position="231"/>
        <end position="274"/>
    </location>
</feature>
<sequence length="274" mass="29522">MAPAVQQPRAAAAAAAEPAPISAQPPVSDPDAHPVPGVGTPSETLQLLARQQFTVTQTSTQTAAPVQTSTIPAFYGSLNTGPQPGAVAGIVLGSVAGFILLLWLLYVCINGGVGRRGVSSTSDTATTFTEGTASVVTRKSRRHRHRERSRERRRQETVEIRRRHSTSRVRAAGGGGAVVVEEVVRGVSPPPGARVERVVSTEERRRSVSRVRRVPSSEGGTEDEVVVIEEHSPPRARYRSRERRSSGFREVDPDRFAGGDATFVEVRRSASHRR</sequence>
<feature type="region of interest" description="Disordered" evidence="1">
    <location>
        <begin position="1"/>
        <end position="41"/>
    </location>
</feature>
<evidence type="ECO:0000313" key="4">
    <source>
        <dbReference type="Proteomes" id="UP001273166"/>
    </source>
</evidence>
<keyword evidence="2" id="KW-1133">Transmembrane helix</keyword>
<proteinExistence type="predicted"/>
<feature type="transmembrane region" description="Helical" evidence="2">
    <location>
        <begin position="86"/>
        <end position="109"/>
    </location>
</feature>
<keyword evidence="4" id="KW-1185">Reference proteome</keyword>
<accession>A0AAJ0GVV3</accession>
<dbReference type="Proteomes" id="UP001273166">
    <property type="component" value="Unassembled WGS sequence"/>
</dbReference>
<evidence type="ECO:0000256" key="1">
    <source>
        <dbReference type="SAM" id="MobiDB-lite"/>
    </source>
</evidence>
<name>A0AAJ0GVV3_9PEZI</name>
<feature type="region of interest" description="Disordered" evidence="1">
    <location>
        <begin position="118"/>
        <end position="172"/>
    </location>
</feature>
<evidence type="ECO:0000313" key="3">
    <source>
        <dbReference type="EMBL" id="KAK3307019.1"/>
    </source>
</evidence>
<reference evidence="3" key="1">
    <citation type="journal article" date="2023" name="Mol. Phylogenet. Evol.">
        <title>Genome-scale phylogeny and comparative genomics of the fungal order Sordariales.</title>
        <authorList>
            <person name="Hensen N."/>
            <person name="Bonometti L."/>
            <person name="Westerberg I."/>
            <person name="Brannstrom I.O."/>
            <person name="Guillou S."/>
            <person name="Cros-Aarteil S."/>
            <person name="Calhoun S."/>
            <person name="Haridas S."/>
            <person name="Kuo A."/>
            <person name="Mondo S."/>
            <person name="Pangilinan J."/>
            <person name="Riley R."/>
            <person name="LaButti K."/>
            <person name="Andreopoulos B."/>
            <person name="Lipzen A."/>
            <person name="Chen C."/>
            <person name="Yan M."/>
            <person name="Daum C."/>
            <person name="Ng V."/>
            <person name="Clum A."/>
            <person name="Steindorff A."/>
            <person name="Ohm R.A."/>
            <person name="Martin F."/>
            <person name="Silar P."/>
            <person name="Natvig D.O."/>
            <person name="Lalanne C."/>
            <person name="Gautier V."/>
            <person name="Ament-Velasquez S.L."/>
            <person name="Kruys A."/>
            <person name="Hutchinson M.I."/>
            <person name="Powell A.J."/>
            <person name="Barry K."/>
            <person name="Miller A.N."/>
            <person name="Grigoriev I.V."/>
            <person name="Debuchy R."/>
            <person name="Gladieux P."/>
            <person name="Hiltunen Thoren M."/>
            <person name="Johannesson H."/>
        </authorList>
    </citation>
    <scope>NUCLEOTIDE SEQUENCE</scope>
    <source>
        <strain evidence="3">CBS 333.67</strain>
    </source>
</reference>
<feature type="compositionally biased region" description="Polar residues" evidence="1">
    <location>
        <begin position="121"/>
        <end position="137"/>
    </location>
</feature>
<evidence type="ECO:0008006" key="5">
    <source>
        <dbReference type="Google" id="ProtNLM"/>
    </source>
</evidence>
<feature type="compositionally biased region" description="Basic and acidic residues" evidence="1">
    <location>
        <begin position="148"/>
        <end position="160"/>
    </location>
</feature>
<feature type="compositionally biased region" description="Basic and acidic residues" evidence="1">
    <location>
        <begin position="243"/>
        <end position="257"/>
    </location>
</feature>
<keyword evidence="2" id="KW-0472">Membrane</keyword>
<protein>
    <recommendedName>
        <fullName evidence="5">Transmembrane protein</fullName>
    </recommendedName>
</protein>
<dbReference type="EMBL" id="JAUDZG010000003">
    <property type="protein sequence ID" value="KAK3307019.1"/>
    <property type="molecule type" value="Genomic_DNA"/>
</dbReference>
<organism evidence="3 4">
    <name type="scientific">Chaetomium strumarium</name>
    <dbReference type="NCBI Taxonomy" id="1170767"/>
    <lineage>
        <taxon>Eukaryota</taxon>
        <taxon>Fungi</taxon>
        <taxon>Dikarya</taxon>
        <taxon>Ascomycota</taxon>
        <taxon>Pezizomycotina</taxon>
        <taxon>Sordariomycetes</taxon>
        <taxon>Sordariomycetidae</taxon>
        <taxon>Sordariales</taxon>
        <taxon>Chaetomiaceae</taxon>
        <taxon>Chaetomium</taxon>
    </lineage>
</organism>
<keyword evidence="2" id="KW-0812">Transmembrane</keyword>
<comment type="caution">
    <text evidence="3">The sequence shown here is derived from an EMBL/GenBank/DDBJ whole genome shotgun (WGS) entry which is preliminary data.</text>
</comment>
<gene>
    <name evidence="3" type="ORF">B0T15DRAFT_492525</name>
</gene>
<dbReference type="GeneID" id="87885692"/>
<dbReference type="RefSeq" id="XP_062722799.1">
    <property type="nucleotide sequence ID" value="XM_062866863.1"/>
</dbReference>
<feature type="compositionally biased region" description="Low complexity" evidence="1">
    <location>
        <begin position="1"/>
        <end position="26"/>
    </location>
</feature>
<dbReference type="AlphaFoldDB" id="A0AAJ0GVV3"/>
<feature type="compositionally biased region" description="Basic residues" evidence="1">
    <location>
        <begin position="138"/>
        <end position="147"/>
    </location>
</feature>
<evidence type="ECO:0000256" key="2">
    <source>
        <dbReference type="SAM" id="Phobius"/>
    </source>
</evidence>
<reference evidence="3" key="2">
    <citation type="submission" date="2023-06" db="EMBL/GenBank/DDBJ databases">
        <authorList>
            <consortium name="Lawrence Berkeley National Laboratory"/>
            <person name="Mondo S.J."/>
            <person name="Hensen N."/>
            <person name="Bonometti L."/>
            <person name="Westerberg I."/>
            <person name="Brannstrom I.O."/>
            <person name="Guillou S."/>
            <person name="Cros-Aarteil S."/>
            <person name="Calhoun S."/>
            <person name="Haridas S."/>
            <person name="Kuo A."/>
            <person name="Pangilinan J."/>
            <person name="Riley R."/>
            <person name="Labutti K."/>
            <person name="Andreopoulos B."/>
            <person name="Lipzen A."/>
            <person name="Chen C."/>
            <person name="Yanf M."/>
            <person name="Daum C."/>
            <person name="Ng V."/>
            <person name="Clum A."/>
            <person name="Steindorff A."/>
            <person name="Ohm R."/>
            <person name="Martin F."/>
            <person name="Silar P."/>
            <person name="Natvig D."/>
            <person name="Lalanne C."/>
            <person name="Gautier V."/>
            <person name="Ament-Velasquez S.L."/>
            <person name="Kruys A."/>
            <person name="Hutchinson M.I."/>
            <person name="Powell A.J."/>
            <person name="Barry K."/>
            <person name="Miller A.N."/>
            <person name="Grigoriev I.V."/>
            <person name="Debuchy R."/>
            <person name="Gladieux P."/>
            <person name="Thoren M.H."/>
            <person name="Johannesson H."/>
        </authorList>
    </citation>
    <scope>NUCLEOTIDE SEQUENCE</scope>
    <source>
        <strain evidence="3">CBS 333.67</strain>
    </source>
</reference>